<dbReference type="Proteomes" id="UP001597387">
    <property type="component" value="Unassembled WGS sequence"/>
</dbReference>
<dbReference type="SUPFAM" id="SSF52980">
    <property type="entry name" value="Restriction endonuclease-like"/>
    <property type="match status" value="1"/>
</dbReference>
<dbReference type="CDD" id="cd06260">
    <property type="entry name" value="DUF820-like"/>
    <property type="match status" value="1"/>
</dbReference>
<dbReference type="EMBL" id="JBHUHZ010000001">
    <property type="protein sequence ID" value="MFD2162416.1"/>
    <property type="molecule type" value="Genomic_DNA"/>
</dbReference>
<dbReference type="Gene3D" id="3.90.1570.10">
    <property type="entry name" value="tt1808, chain A"/>
    <property type="match status" value="1"/>
</dbReference>
<comment type="caution">
    <text evidence="2">The sequence shown here is derived from an EMBL/GenBank/DDBJ whole genome shotgun (WGS) entry which is preliminary data.</text>
</comment>
<sequence>MASKLYSASEKPVLSFEEIDPSLTYSYAHYLTWLFDDRVELIKGQIFKMSPAPAPYHQQISVHLASFLFNFLKGKPCKVYTAPFDVRFPKESKADEDIYTVLQPDICVICDPSKIDNRGCIGAPDIVVEILSPGNNKTELLHKYNVYEEFGVKEYWVLSPAEKTFLKYTLDDGGKYQPSKLFTLSEKVYTDVLPGFALDLDDVFED</sequence>
<keyword evidence="2" id="KW-0378">Hydrolase</keyword>
<dbReference type="RefSeq" id="WP_255903652.1">
    <property type="nucleotide sequence ID" value="NZ_JAFMZO010000003.1"/>
</dbReference>
<dbReference type="Pfam" id="PF05685">
    <property type="entry name" value="Uma2"/>
    <property type="match status" value="1"/>
</dbReference>
<reference evidence="3" key="1">
    <citation type="journal article" date="2019" name="Int. J. Syst. Evol. Microbiol.">
        <title>The Global Catalogue of Microorganisms (GCM) 10K type strain sequencing project: providing services to taxonomists for standard genome sequencing and annotation.</title>
        <authorList>
            <consortium name="The Broad Institute Genomics Platform"/>
            <consortium name="The Broad Institute Genome Sequencing Center for Infectious Disease"/>
            <person name="Wu L."/>
            <person name="Ma J."/>
        </authorList>
    </citation>
    <scope>NUCLEOTIDE SEQUENCE [LARGE SCALE GENOMIC DNA]</scope>
    <source>
        <strain evidence="3">KCTC 42217</strain>
    </source>
</reference>
<feature type="domain" description="Putative restriction endonuclease" evidence="1">
    <location>
        <begin position="30"/>
        <end position="200"/>
    </location>
</feature>
<dbReference type="GO" id="GO:0004519">
    <property type="term" value="F:endonuclease activity"/>
    <property type="evidence" value="ECO:0007669"/>
    <property type="project" value="UniProtKB-KW"/>
</dbReference>
<protein>
    <submittedName>
        <fullName evidence="2">Uma2 family endonuclease</fullName>
    </submittedName>
</protein>
<evidence type="ECO:0000313" key="2">
    <source>
        <dbReference type="EMBL" id="MFD2162416.1"/>
    </source>
</evidence>
<keyword evidence="2" id="KW-0255">Endonuclease</keyword>
<dbReference type="InterPro" id="IPR008538">
    <property type="entry name" value="Uma2"/>
</dbReference>
<dbReference type="InterPro" id="IPR012296">
    <property type="entry name" value="Nuclease_put_TT1808"/>
</dbReference>
<dbReference type="InterPro" id="IPR011335">
    <property type="entry name" value="Restrct_endonuc-II-like"/>
</dbReference>
<dbReference type="PANTHER" id="PTHR36558:SF1">
    <property type="entry name" value="RESTRICTION ENDONUCLEASE DOMAIN-CONTAINING PROTEIN-RELATED"/>
    <property type="match status" value="1"/>
</dbReference>
<evidence type="ECO:0000313" key="3">
    <source>
        <dbReference type="Proteomes" id="UP001597387"/>
    </source>
</evidence>
<organism evidence="2 3">
    <name type="scientific">Paradesertivirga mongoliensis</name>
    <dbReference type="NCBI Taxonomy" id="2100740"/>
    <lineage>
        <taxon>Bacteria</taxon>
        <taxon>Pseudomonadati</taxon>
        <taxon>Bacteroidota</taxon>
        <taxon>Sphingobacteriia</taxon>
        <taxon>Sphingobacteriales</taxon>
        <taxon>Sphingobacteriaceae</taxon>
        <taxon>Paradesertivirga</taxon>
    </lineage>
</organism>
<accession>A0ABW4ZKR5</accession>
<keyword evidence="2" id="KW-0540">Nuclease</keyword>
<evidence type="ECO:0000259" key="1">
    <source>
        <dbReference type="Pfam" id="PF05685"/>
    </source>
</evidence>
<dbReference type="PANTHER" id="PTHR36558">
    <property type="entry name" value="GLR1098 PROTEIN"/>
    <property type="match status" value="1"/>
</dbReference>
<proteinExistence type="predicted"/>
<keyword evidence="3" id="KW-1185">Reference proteome</keyword>
<gene>
    <name evidence="2" type="ORF">ACFSJU_08425</name>
</gene>
<name>A0ABW4ZKR5_9SPHI</name>